<gene>
    <name evidence="1" type="ORF">ACFOZY_00130</name>
</gene>
<proteinExistence type="predicted"/>
<evidence type="ECO:0000313" key="2">
    <source>
        <dbReference type="Proteomes" id="UP001595817"/>
    </source>
</evidence>
<keyword evidence="2" id="KW-1185">Reference proteome</keyword>
<protein>
    <submittedName>
        <fullName evidence="1">Uncharacterized protein</fullName>
    </submittedName>
</protein>
<comment type="caution">
    <text evidence="1">The sequence shown here is derived from an EMBL/GenBank/DDBJ whole genome shotgun (WGS) entry which is preliminary data.</text>
</comment>
<sequence>MLDKPIHDSRHSEVLEAMDLEQVQGSQEEKGDLNENFVRSIQELQLFFEQYQGTHSER</sequence>
<reference evidence="2" key="1">
    <citation type="journal article" date="2019" name="Int. J. Syst. Evol. Microbiol.">
        <title>The Global Catalogue of Microorganisms (GCM) 10K type strain sequencing project: providing services to taxonomists for standard genome sequencing and annotation.</title>
        <authorList>
            <consortium name="The Broad Institute Genomics Platform"/>
            <consortium name="The Broad Institute Genome Sequencing Center for Infectious Disease"/>
            <person name="Wu L."/>
            <person name="Ma J."/>
        </authorList>
    </citation>
    <scope>NUCLEOTIDE SEQUENCE [LARGE SCALE GENOMIC DNA]</scope>
    <source>
        <strain evidence="2">CCUG 59778</strain>
    </source>
</reference>
<name>A0ABV8X444_9LACT</name>
<dbReference type="Proteomes" id="UP001595817">
    <property type="component" value="Unassembled WGS sequence"/>
</dbReference>
<dbReference type="RefSeq" id="WP_378150942.1">
    <property type="nucleotide sequence ID" value="NZ_JBHSEC010000001.1"/>
</dbReference>
<accession>A0ABV8X444</accession>
<dbReference type="EMBL" id="JBHSEC010000001">
    <property type="protein sequence ID" value="MFC4408830.1"/>
    <property type="molecule type" value="Genomic_DNA"/>
</dbReference>
<evidence type="ECO:0000313" key="1">
    <source>
        <dbReference type="EMBL" id="MFC4408830.1"/>
    </source>
</evidence>
<organism evidence="1 2">
    <name type="scientific">Chungangia koreensis</name>
    <dbReference type="NCBI Taxonomy" id="752657"/>
    <lineage>
        <taxon>Bacteria</taxon>
        <taxon>Bacillati</taxon>
        <taxon>Bacillota</taxon>
        <taxon>Bacilli</taxon>
        <taxon>Lactobacillales</taxon>
        <taxon>Chungangia</taxon>
    </lineage>
</organism>